<keyword evidence="3" id="KW-1185">Reference proteome</keyword>
<keyword evidence="1" id="KW-0732">Signal</keyword>
<evidence type="ECO:0000256" key="1">
    <source>
        <dbReference type="SAM" id="SignalP"/>
    </source>
</evidence>
<dbReference type="AlphaFoldDB" id="A0A8J3KXR1"/>
<evidence type="ECO:0000313" key="2">
    <source>
        <dbReference type="EMBL" id="GIG10628.1"/>
    </source>
</evidence>
<reference evidence="2 3" key="1">
    <citation type="submission" date="2021-01" db="EMBL/GenBank/DDBJ databases">
        <title>Whole genome shotgun sequence of Catellatospora coxensis NBRC 107359.</title>
        <authorList>
            <person name="Komaki H."/>
            <person name="Tamura T."/>
        </authorList>
    </citation>
    <scope>NUCLEOTIDE SEQUENCE [LARGE SCALE GENOMIC DNA]</scope>
    <source>
        <strain evidence="2 3">NBRC 107359</strain>
    </source>
</reference>
<dbReference type="InterPro" id="IPR006059">
    <property type="entry name" value="SBP"/>
</dbReference>
<feature type="chain" id="PRO_5038713758" evidence="1">
    <location>
        <begin position="21"/>
        <end position="438"/>
    </location>
</feature>
<dbReference type="EMBL" id="BONI01000095">
    <property type="protein sequence ID" value="GIG10628.1"/>
    <property type="molecule type" value="Genomic_DNA"/>
</dbReference>
<dbReference type="PANTHER" id="PTHR43649">
    <property type="entry name" value="ARABINOSE-BINDING PROTEIN-RELATED"/>
    <property type="match status" value="1"/>
</dbReference>
<dbReference type="PROSITE" id="PS51257">
    <property type="entry name" value="PROKAR_LIPOPROTEIN"/>
    <property type="match status" value="1"/>
</dbReference>
<gene>
    <name evidence="2" type="ORF">Cco03nite_73280</name>
</gene>
<dbReference type="Proteomes" id="UP000630887">
    <property type="component" value="Unassembled WGS sequence"/>
</dbReference>
<comment type="caution">
    <text evidence="2">The sequence shown here is derived from an EMBL/GenBank/DDBJ whole genome shotgun (WGS) entry which is preliminary data.</text>
</comment>
<proteinExistence type="predicted"/>
<evidence type="ECO:0000313" key="3">
    <source>
        <dbReference type="Proteomes" id="UP000630887"/>
    </source>
</evidence>
<feature type="signal peptide" evidence="1">
    <location>
        <begin position="1"/>
        <end position="20"/>
    </location>
</feature>
<dbReference type="SUPFAM" id="SSF53850">
    <property type="entry name" value="Periplasmic binding protein-like II"/>
    <property type="match status" value="1"/>
</dbReference>
<dbReference type="Pfam" id="PF13416">
    <property type="entry name" value="SBP_bac_8"/>
    <property type="match status" value="1"/>
</dbReference>
<organism evidence="2 3">
    <name type="scientific">Catellatospora coxensis</name>
    <dbReference type="NCBI Taxonomy" id="310354"/>
    <lineage>
        <taxon>Bacteria</taxon>
        <taxon>Bacillati</taxon>
        <taxon>Actinomycetota</taxon>
        <taxon>Actinomycetes</taxon>
        <taxon>Micromonosporales</taxon>
        <taxon>Micromonosporaceae</taxon>
        <taxon>Catellatospora</taxon>
    </lineage>
</organism>
<dbReference type="PANTHER" id="PTHR43649:SF12">
    <property type="entry name" value="DIACETYLCHITOBIOSE BINDING PROTEIN DASA"/>
    <property type="match status" value="1"/>
</dbReference>
<accession>A0A8J3KXR1</accession>
<dbReference type="InterPro" id="IPR050490">
    <property type="entry name" value="Bact_solute-bd_prot1"/>
</dbReference>
<dbReference type="CDD" id="cd13585">
    <property type="entry name" value="PBP2_TMBP_like"/>
    <property type="match status" value="1"/>
</dbReference>
<dbReference type="RefSeq" id="WP_203698593.1">
    <property type="nucleotide sequence ID" value="NZ_BAAALC010000085.1"/>
</dbReference>
<name>A0A8J3KXR1_9ACTN</name>
<dbReference type="Gene3D" id="3.40.190.10">
    <property type="entry name" value="Periplasmic binding protein-like II"/>
    <property type="match status" value="1"/>
</dbReference>
<sequence>MKRTAALLSLLFLVTAAGCAGDAEPAADTVSLLVAGTPDELAAYRSLAAEYQKASPGATVNLIEASSAKDLMTRVSTSVAGNAAPDLFLINYRNYGQFAVKGALAPLTARLAASGSLHERDFYPQAMGAFRWGGEQMCLPQNISSLAVYYNRSLFQKYEVAEPVAGWHWNDLVATAQALTRDAGGRTVKAGDPETAGVPAAVHGLGVAPELIRLAPLIWSNGGDIVDDPAKPTRLTLDTPEARQVIQDFLDLTKVGVVPSDVEVEAQDYEARFAAGKLAMFVSSRRVTTAFRAITGFEWDVAPLPQYRSPANILHSDAYCMTKASSRQDAAWRFLEYALSDPGAALMARTGRTVPSRISVATSPAFLSPGTPPARSQIFLDTIPALRPVPTISTWPEIEDATGKVLENAFFHGDPLDKVIADLDAATRPVFARGTAAR</sequence>
<protein>
    <submittedName>
        <fullName evidence="2">ABC transporter</fullName>
    </submittedName>
</protein>